<name>A0A7V0N046_UNCAE</name>
<dbReference type="GO" id="GO:0006741">
    <property type="term" value="P:NADP+ biosynthetic process"/>
    <property type="evidence" value="ECO:0007669"/>
    <property type="project" value="InterPro"/>
</dbReference>
<accession>A0A7V0N046</accession>
<reference evidence="6" key="1">
    <citation type="journal article" date="2020" name="mSystems">
        <title>Genome- and Community-Level Interaction Insights into Carbon Utilization and Element Cycling Functions of Hydrothermarchaeota in Hydrothermal Sediment.</title>
        <authorList>
            <person name="Zhou Z."/>
            <person name="Liu Y."/>
            <person name="Xu W."/>
            <person name="Pan J."/>
            <person name="Luo Z.H."/>
            <person name="Li M."/>
        </authorList>
    </citation>
    <scope>NUCLEOTIDE SEQUENCE [LARGE SCALE GENOMIC DNA]</scope>
    <source>
        <strain evidence="6">HyVt-219</strain>
    </source>
</reference>
<evidence type="ECO:0000256" key="5">
    <source>
        <dbReference type="ARBA" id="ARBA00047925"/>
    </source>
</evidence>
<dbReference type="EMBL" id="DRBC01000341">
    <property type="protein sequence ID" value="HDN85219.1"/>
    <property type="molecule type" value="Genomic_DNA"/>
</dbReference>
<dbReference type="Proteomes" id="UP000885660">
    <property type="component" value="Unassembled WGS sequence"/>
</dbReference>
<dbReference type="SUPFAM" id="SSF111331">
    <property type="entry name" value="NAD kinase/diacylglycerol kinase-like"/>
    <property type="match status" value="1"/>
</dbReference>
<dbReference type="Pfam" id="PF20143">
    <property type="entry name" value="NAD_kinase_C"/>
    <property type="match status" value="1"/>
</dbReference>
<dbReference type="GO" id="GO:0005524">
    <property type="term" value="F:ATP binding"/>
    <property type="evidence" value="ECO:0007669"/>
    <property type="project" value="UniProtKB-ARBA"/>
</dbReference>
<protein>
    <submittedName>
        <fullName evidence="6">NAD(+)/NADH kinase</fullName>
    </submittedName>
</protein>
<dbReference type="InterPro" id="IPR017438">
    <property type="entry name" value="ATP-NAD_kinase_N"/>
</dbReference>
<comment type="catalytic activity">
    <reaction evidence="5">
        <text>NAD(+) + ATP = ADP + NADP(+) + H(+)</text>
        <dbReference type="Rhea" id="RHEA:18629"/>
        <dbReference type="ChEBI" id="CHEBI:15378"/>
        <dbReference type="ChEBI" id="CHEBI:30616"/>
        <dbReference type="ChEBI" id="CHEBI:57540"/>
        <dbReference type="ChEBI" id="CHEBI:58349"/>
        <dbReference type="ChEBI" id="CHEBI:456216"/>
        <dbReference type="EC" id="2.7.1.23"/>
    </reaction>
</comment>
<evidence type="ECO:0000313" key="6">
    <source>
        <dbReference type="EMBL" id="HDN85219.1"/>
    </source>
</evidence>
<dbReference type="PANTHER" id="PTHR20275:SF0">
    <property type="entry name" value="NAD KINASE"/>
    <property type="match status" value="1"/>
</dbReference>
<evidence type="ECO:0000256" key="1">
    <source>
        <dbReference type="ARBA" id="ARBA00022679"/>
    </source>
</evidence>
<evidence type="ECO:0000256" key="3">
    <source>
        <dbReference type="ARBA" id="ARBA00022857"/>
    </source>
</evidence>
<dbReference type="GO" id="GO:0051287">
    <property type="term" value="F:NAD binding"/>
    <property type="evidence" value="ECO:0007669"/>
    <property type="project" value="UniProtKB-ARBA"/>
</dbReference>
<evidence type="ECO:0000256" key="2">
    <source>
        <dbReference type="ARBA" id="ARBA00022777"/>
    </source>
</evidence>
<dbReference type="HAMAP" id="MF_00361">
    <property type="entry name" value="NAD_kinase"/>
    <property type="match status" value="1"/>
</dbReference>
<keyword evidence="2 6" id="KW-0418">Kinase</keyword>
<gene>
    <name evidence="6" type="ORF">ENG47_05660</name>
</gene>
<proteinExistence type="inferred from homology"/>
<dbReference type="PANTHER" id="PTHR20275">
    <property type="entry name" value="NAD KINASE"/>
    <property type="match status" value="1"/>
</dbReference>
<keyword evidence="3" id="KW-0521">NADP</keyword>
<keyword evidence="4" id="KW-0520">NAD</keyword>
<dbReference type="GO" id="GO:0019674">
    <property type="term" value="P:NAD+ metabolic process"/>
    <property type="evidence" value="ECO:0007669"/>
    <property type="project" value="InterPro"/>
</dbReference>
<dbReference type="AlphaFoldDB" id="A0A7V0N046"/>
<dbReference type="InterPro" id="IPR002504">
    <property type="entry name" value="NADK"/>
</dbReference>
<dbReference type="GO" id="GO:0003951">
    <property type="term" value="F:NAD+ kinase activity"/>
    <property type="evidence" value="ECO:0007669"/>
    <property type="project" value="UniProtKB-EC"/>
</dbReference>
<feature type="non-terminal residue" evidence="6">
    <location>
        <position position="246"/>
    </location>
</feature>
<evidence type="ECO:0000256" key="4">
    <source>
        <dbReference type="ARBA" id="ARBA00023027"/>
    </source>
</evidence>
<dbReference type="Gene3D" id="2.60.200.30">
    <property type="entry name" value="Probable inorganic polyphosphate/atp-NAD kinase, domain 2"/>
    <property type="match status" value="1"/>
</dbReference>
<comment type="caution">
    <text evidence="6">The sequence shown here is derived from an EMBL/GenBank/DDBJ whole genome shotgun (WGS) entry which is preliminary data.</text>
</comment>
<organism evidence="6">
    <name type="scientific">Aerophobetes bacterium</name>
    <dbReference type="NCBI Taxonomy" id="2030807"/>
    <lineage>
        <taxon>Bacteria</taxon>
        <taxon>Candidatus Aerophobota</taxon>
    </lineage>
</organism>
<dbReference type="Pfam" id="PF01513">
    <property type="entry name" value="NAD_kinase"/>
    <property type="match status" value="1"/>
</dbReference>
<dbReference type="InterPro" id="IPR017437">
    <property type="entry name" value="ATP-NAD_kinase_PpnK-typ_C"/>
</dbReference>
<keyword evidence="1" id="KW-0808">Transferase</keyword>
<dbReference type="InterPro" id="IPR016064">
    <property type="entry name" value="NAD/diacylglycerol_kinase_sf"/>
</dbReference>
<dbReference type="Gene3D" id="3.40.50.10330">
    <property type="entry name" value="Probable inorganic polyphosphate/atp-NAD kinase, domain 1"/>
    <property type="match status" value="1"/>
</dbReference>
<sequence length="246" mass="27057">MIKKVAITLNPTKKNIVEKANSVIKWLQERGVEVLIPDQADIDTFFNELVVPVEKIKKEAELIISLGGDGTLFRSAREFSPAGIPIFGVNVGGLGFLTEVPIDEFKKGLEKILVNNYSVEQRLMLEARIICKKQKVRKFIALNDVVISKSSLPRIVSLRTFVSRKFVTTYSADGLIISTPTGSTAYSLSAGGPVVYPDLKVIILSPICAHTLAVRPLIVSQEEKIKIIPEPPAKEILLTIDGQEGY</sequence>